<organism evidence="2 3">
    <name type="scientific">Alternaria arborescens</name>
    <dbReference type="NCBI Taxonomy" id="156630"/>
    <lineage>
        <taxon>Eukaryota</taxon>
        <taxon>Fungi</taxon>
        <taxon>Dikarya</taxon>
        <taxon>Ascomycota</taxon>
        <taxon>Pezizomycotina</taxon>
        <taxon>Dothideomycetes</taxon>
        <taxon>Pleosporomycetidae</taxon>
        <taxon>Pleosporales</taxon>
        <taxon>Pleosporineae</taxon>
        <taxon>Pleosporaceae</taxon>
        <taxon>Alternaria</taxon>
        <taxon>Alternaria sect. Alternaria</taxon>
    </lineage>
</organism>
<dbReference type="EMBL" id="PEJP01000056">
    <property type="protein sequence ID" value="RYO44883.1"/>
    <property type="molecule type" value="Genomic_DNA"/>
</dbReference>
<keyword evidence="1" id="KW-0812">Transmembrane</keyword>
<keyword evidence="1" id="KW-1133">Transmembrane helix</keyword>
<sequence length="685" mass="75614">MPLTLPTWSIDEDIYKGFWINQSLGAVRGATLTLDRQAGGLIIAFLALFIAATARSFWKITRFLVYATESTLSKQDGVYHQRQAILRNQSLALDAVLDLCRLSYVWRGRAKGSQQRILPVVLIASAISVASVAAGLLSSRILTNSNNEVLIAGRNCGVYVNDPDFRASTMEPIMLYQSQKSVEAFTYATQCYRGGDTAQNELCETFARPKLPFTSEKNASCPFARGICKSDVGNILLDSGVLSSELHLGLNKNPQFTLRHRTHCAPLKTAGFTDTVVAPNNSQTRQVYRYGNTYGLKGNDSHIFAVDVRYEKPSFDGVTIGNYKVTALTASDSEKDIELITELRKPNASVSLLFLDASEVVYANKTEDPWFSATSLFDDSSLASSANGSHYFVADEPVGVLGCVTQRSYCNPNLPENVGCIDGFAVISGQYSLDPFKSAWPDANDQSAMRAFVAALSNQGAGLLDAYYAIPNSPTLLSRSTIFLNMQVATIPKDRWQDEREYLYKASLAAIQSMMVEHARGFTLSKNMYCEGEKECRRICHSQKIRSSKHYSFSAWILGVILIVGSTLMLISTFVEELFALLLRYPRLRSAKLMYSHAEWQAGSTLQLQRLAHENLGLGTWTRTDEAIPITEPGDTLGVLDVANSKHARMVVPTEELDIVDSVEGPFINAKPTARYSRLPSTENL</sequence>
<name>A0A4Q4QN97_9PLEO</name>
<feature type="transmembrane region" description="Helical" evidence="1">
    <location>
        <begin position="38"/>
        <end position="58"/>
    </location>
</feature>
<evidence type="ECO:0000256" key="1">
    <source>
        <dbReference type="SAM" id="Phobius"/>
    </source>
</evidence>
<feature type="transmembrane region" description="Helical" evidence="1">
    <location>
        <begin position="553"/>
        <end position="583"/>
    </location>
</feature>
<gene>
    <name evidence="2" type="ORF">AA0113_g10701</name>
</gene>
<reference evidence="3" key="1">
    <citation type="journal article" date="2019" name="bioRxiv">
        <title>Genomics, evolutionary history and diagnostics of the Alternaria alternata species group including apple and Asian pear pathotypes.</title>
        <authorList>
            <person name="Armitage A.D."/>
            <person name="Cockerton H.M."/>
            <person name="Sreenivasaprasad S."/>
            <person name="Woodhall J.W."/>
            <person name="Lane C.R."/>
            <person name="Harrison R.J."/>
            <person name="Clarkson J.P."/>
        </authorList>
    </citation>
    <scope>NUCLEOTIDE SEQUENCE [LARGE SCALE GENOMIC DNA]</scope>
    <source>
        <strain evidence="3">RGR 97.0016</strain>
    </source>
</reference>
<comment type="caution">
    <text evidence="2">The sequence shown here is derived from an EMBL/GenBank/DDBJ whole genome shotgun (WGS) entry which is preliminary data.</text>
</comment>
<keyword evidence="1" id="KW-0472">Membrane</keyword>
<dbReference type="OrthoDB" id="3540210at2759"/>
<dbReference type="Proteomes" id="UP000293823">
    <property type="component" value="Unassembled WGS sequence"/>
</dbReference>
<protein>
    <submittedName>
        <fullName evidence="2">Uncharacterized protein</fullName>
    </submittedName>
</protein>
<proteinExistence type="predicted"/>
<keyword evidence="3" id="KW-1185">Reference proteome</keyword>
<accession>A0A4Q4QN97</accession>
<feature type="transmembrane region" description="Helical" evidence="1">
    <location>
        <begin position="117"/>
        <end position="137"/>
    </location>
</feature>
<evidence type="ECO:0000313" key="2">
    <source>
        <dbReference type="EMBL" id="RYO44883.1"/>
    </source>
</evidence>
<evidence type="ECO:0000313" key="3">
    <source>
        <dbReference type="Proteomes" id="UP000293823"/>
    </source>
</evidence>
<dbReference type="AlphaFoldDB" id="A0A4Q4QN97"/>